<dbReference type="GO" id="GO:0016020">
    <property type="term" value="C:membrane"/>
    <property type="evidence" value="ECO:0007669"/>
    <property type="project" value="UniProtKB-SubCell"/>
</dbReference>
<comment type="subcellular location">
    <subcellularLocation>
        <location evidence="1">Membrane</location>
        <topology evidence="1">Multi-pass membrane protein</topology>
    </subcellularLocation>
</comment>
<evidence type="ECO:0000256" key="7">
    <source>
        <dbReference type="SAM" id="Phobius"/>
    </source>
</evidence>
<protein>
    <submittedName>
        <fullName evidence="9">MFS transporter</fullName>
    </submittedName>
</protein>
<dbReference type="PANTHER" id="PTHR12778:SF10">
    <property type="entry name" value="MAJOR FACILITATOR SUPERFAMILY DOMAIN-CONTAINING PROTEIN 3"/>
    <property type="match status" value="1"/>
</dbReference>
<feature type="transmembrane region" description="Helical" evidence="7">
    <location>
        <begin position="305"/>
        <end position="326"/>
    </location>
</feature>
<sequence>MSAWRQAVESYRDRRVMTVLLLGFSSGLPLLLTYSTLSAWLAKEGISRSAIGLFALVGLPYALKFIWSPLIDRLPAPLPLGRRRGWAVAIQLALMAAILTMGFLDPKTQIGAMAVVAVLVAFLSASQDIVIDAYRIELLDERRQGPGAGAVQVGYRLAMLVAGAGALFLADAFGWAVAYGVMAALLSLGIVVLLLSPEPVVDLSDKAPASAPRGWGWLRGELHQAVVRPFGDLMQRPGWPAVLIFIVTYKLGEAMAGVMATPLYVSLGFSLSEIAQVSKIFGFFATIIGCLAGGAVVTRFGCRKALLMCGVLQSLGNLFYILQAQGGHHLEYLALCVAAENLTGGMAGTALVAYISTLCNASFTATQYALLSSLAVLGRTLFASSGGFLADDLGWSLFFLLTTMITVPSLLLLLWMMVRWPQAQAAADG</sequence>
<dbReference type="Pfam" id="PF07690">
    <property type="entry name" value="MFS_1"/>
    <property type="match status" value="2"/>
</dbReference>
<proteinExistence type="inferred from homology"/>
<dbReference type="CDD" id="cd17486">
    <property type="entry name" value="MFS_AmpG_like"/>
    <property type="match status" value="1"/>
</dbReference>
<organism evidence="9 10">
    <name type="scientific">Telmatospirillum siberiense</name>
    <dbReference type="NCBI Taxonomy" id="382514"/>
    <lineage>
        <taxon>Bacteria</taxon>
        <taxon>Pseudomonadati</taxon>
        <taxon>Pseudomonadota</taxon>
        <taxon>Alphaproteobacteria</taxon>
        <taxon>Rhodospirillales</taxon>
        <taxon>Rhodospirillaceae</taxon>
        <taxon>Telmatospirillum</taxon>
    </lineage>
</organism>
<accession>A0A2N3PSC5</accession>
<keyword evidence="4 7" id="KW-0812">Transmembrane</keyword>
<feature type="transmembrane region" description="Helical" evidence="7">
    <location>
        <begin position="368"/>
        <end position="389"/>
    </location>
</feature>
<feature type="transmembrane region" description="Helical" evidence="7">
    <location>
        <begin position="238"/>
        <end position="260"/>
    </location>
</feature>
<evidence type="ECO:0000256" key="2">
    <source>
        <dbReference type="ARBA" id="ARBA00008335"/>
    </source>
</evidence>
<feature type="domain" description="Major facilitator superfamily (MFS) profile" evidence="8">
    <location>
        <begin position="236"/>
        <end position="429"/>
    </location>
</feature>
<reference evidence="10" key="1">
    <citation type="submission" date="2017-12" db="EMBL/GenBank/DDBJ databases">
        <title>Draft genome sequence of Telmatospirillum siberiense 26-4b1T, an acidotolerant peatland alphaproteobacterium potentially involved in sulfur cycling.</title>
        <authorList>
            <person name="Hausmann B."/>
            <person name="Pjevac P."/>
            <person name="Schreck K."/>
            <person name="Herbold C.W."/>
            <person name="Daims H."/>
            <person name="Wagner M."/>
            <person name="Pester M."/>
            <person name="Loy A."/>
        </authorList>
    </citation>
    <scope>NUCLEOTIDE SEQUENCE [LARGE SCALE GENOMIC DNA]</scope>
    <source>
        <strain evidence="10">26-4b1</strain>
    </source>
</reference>
<evidence type="ECO:0000256" key="6">
    <source>
        <dbReference type="ARBA" id="ARBA00023136"/>
    </source>
</evidence>
<dbReference type="PROSITE" id="PS50850">
    <property type="entry name" value="MFS"/>
    <property type="match status" value="1"/>
</dbReference>
<dbReference type="SUPFAM" id="SSF103473">
    <property type="entry name" value="MFS general substrate transporter"/>
    <property type="match status" value="1"/>
</dbReference>
<keyword evidence="5 7" id="KW-1133">Transmembrane helix</keyword>
<feature type="transmembrane region" description="Helical" evidence="7">
    <location>
        <begin position="86"/>
        <end position="104"/>
    </location>
</feature>
<keyword evidence="6 7" id="KW-0472">Membrane</keyword>
<dbReference type="Gene3D" id="1.20.1250.20">
    <property type="entry name" value="MFS general substrate transporter like domains"/>
    <property type="match status" value="2"/>
</dbReference>
<evidence type="ECO:0000256" key="5">
    <source>
        <dbReference type="ARBA" id="ARBA00022989"/>
    </source>
</evidence>
<dbReference type="PANTHER" id="PTHR12778">
    <property type="entry name" value="SOLUTE CARRIER FAMILY 33 ACETYL-COA TRANSPORTER -RELATED"/>
    <property type="match status" value="1"/>
</dbReference>
<feature type="transmembrane region" description="Helical" evidence="7">
    <location>
        <begin position="153"/>
        <end position="170"/>
    </location>
</feature>
<feature type="transmembrane region" description="Helical" evidence="7">
    <location>
        <begin position="395"/>
        <end position="415"/>
    </location>
</feature>
<dbReference type="InterPro" id="IPR036259">
    <property type="entry name" value="MFS_trans_sf"/>
</dbReference>
<dbReference type="OrthoDB" id="9787815at2"/>
<evidence type="ECO:0000256" key="3">
    <source>
        <dbReference type="ARBA" id="ARBA00022448"/>
    </source>
</evidence>
<dbReference type="AlphaFoldDB" id="A0A2N3PSC5"/>
<feature type="transmembrane region" description="Helical" evidence="7">
    <location>
        <begin position="20"/>
        <end position="40"/>
    </location>
</feature>
<feature type="transmembrane region" description="Helical" evidence="7">
    <location>
        <begin position="280"/>
        <end position="298"/>
    </location>
</feature>
<evidence type="ECO:0000313" key="9">
    <source>
        <dbReference type="EMBL" id="PKU23298.1"/>
    </source>
</evidence>
<dbReference type="NCBIfam" id="TIGR00901">
    <property type="entry name" value="2A0125"/>
    <property type="match status" value="1"/>
</dbReference>
<evidence type="ECO:0000256" key="1">
    <source>
        <dbReference type="ARBA" id="ARBA00004141"/>
    </source>
</evidence>
<feature type="transmembrane region" description="Helical" evidence="7">
    <location>
        <begin position="332"/>
        <end position="356"/>
    </location>
</feature>
<gene>
    <name evidence="9" type="ORF">CWS72_16805</name>
</gene>
<comment type="caution">
    <text evidence="9">The sequence shown here is derived from an EMBL/GenBank/DDBJ whole genome shotgun (WGS) entry which is preliminary data.</text>
</comment>
<dbReference type="EMBL" id="PIUM01000021">
    <property type="protein sequence ID" value="PKU23298.1"/>
    <property type="molecule type" value="Genomic_DNA"/>
</dbReference>
<evidence type="ECO:0000256" key="4">
    <source>
        <dbReference type="ARBA" id="ARBA00022692"/>
    </source>
</evidence>
<evidence type="ECO:0000259" key="8">
    <source>
        <dbReference type="PROSITE" id="PS50850"/>
    </source>
</evidence>
<feature type="transmembrane region" description="Helical" evidence="7">
    <location>
        <begin position="46"/>
        <end position="66"/>
    </location>
</feature>
<dbReference type="GO" id="GO:0022857">
    <property type="term" value="F:transmembrane transporter activity"/>
    <property type="evidence" value="ECO:0007669"/>
    <property type="project" value="InterPro"/>
</dbReference>
<feature type="transmembrane region" description="Helical" evidence="7">
    <location>
        <begin position="176"/>
        <end position="196"/>
    </location>
</feature>
<dbReference type="FunFam" id="1.20.1250.20:FF:000072">
    <property type="entry name" value="Muropeptide transporter AmpG"/>
    <property type="match status" value="1"/>
</dbReference>
<name>A0A2N3PSC5_9PROT</name>
<keyword evidence="10" id="KW-1185">Reference proteome</keyword>
<feature type="transmembrane region" description="Helical" evidence="7">
    <location>
        <begin position="110"/>
        <end position="132"/>
    </location>
</feature>
<dbReference type="Proteomes" id="UP000233293">
    <property type="component" value="Unassembled WGS sequence"/>
</dbReference>
<dbReference type="RefSeq" id="WP_101251788.1">
    <property type="nucleotide sequence ID" value="NZ_PIUM01000021.1"/>
</dbReference>
<dbReference type="InterPro" id="IPR020846">
    <property type="entry name" value="MFS_dom"/>
</dbReference>
<comment type="similarity">
    <text evidence="2">Belongs to the major facilitator superfamily.</text>
</comment>
<evidence type="ECO:0000313" key="10">
    <source>
        <dbReference type="Proteomes" id="UP000233293"/>
    </source>
</evidence>
<dbReference type="InterPro" id="IPR011701">
    <property type="entry name" value="MFS"/>
</dbReference>
<dbReference type="InterPro" id="IPR004752">
    <property type="entry name" value="AmpG_permease/AT-1"/>
</dbReference>
<keyword evidence="3" id="KW-0813">Transport</keyword>